<reference evidence="2 3" key="1">
    <citation type="submission" date="2017-08" db="EMBL/GenBank/DDBJ databases">
        <title>Infants hospitalized years apart are colonized by the same room-sourced microbial strains.</title>
        <authorList>
            <person name="Brooks B."/>
            <person name="Olm M.R."/>
            <person name="Firek B.A."/>
            <person name="Baker R."/>
            <person name="Thomas B.C."/>
            <person name="Morowitz M.J."/>
            <person name="Banfield J.F."/>
        </authorList>
    </citation>
    <scope>NUCLEOTIDE SEQUENCE [LARGE SCALE GENOMIC DNA]</scope>
    <source>
        <strain evidence="2">S2_003_000_R2_14</strain>
    </source>
</reference>
<keyword evidence="1" id="KW-1133">Transmembrane helix</keyword>
<sequence>MSEKAIKTYEAFWPFYLQEHSLPATRWVHFVGTTIAAINIVFAIVFLAPAYLLSALFSGYLFAWVSHFFIEKNRPATFTYPAWSFVSDWKMWALMIVGKLPAELAKHGITPRHEAAPKSA</sequence>
<accession>A0A2W5SXR7</accession>
<gene>
    <name evidence="2" type="ORF">DI536_27310</name>
</gene>
<keyword evidence="1" id="KW-0812">Transmembrane</keyword>
<feature type="transmembrane region" description="Helical" evidence="1">
    <location>
        <begin position="27"/>
        <end position="45"/>
    </location>
</feature>
<dbReference type="PANTHER" id="PTHR34205">
    <property type="entry name" value="TRANSMEMBRANE PROTEIN"/>
    <property type="match status" value="1"/>
</dbReference>
<dbReference type="Pfam" id="PF06127">
    <property type="entry name" value="Mpo1-like"/>
    <property type="match status" value="1"/>
</dbReference>
<dbReference type="Proteomes" id="UP000249061">
    <property type="component" value="Unassembled WGS sequence"/>
</dbReference>
<organism evidence="2 3">
    <name type="scientific">Archangium gephyra</name>
    <dbReference type="NCBI Taxonomy" id="48"/>
    <lineage>
        <taxon>Bacteria</taxon>
        <taxon>Pseudomonadati</taxon>
        <taxon>Myxococcota</taxon>
        <taxon>Myxococcia</taxon>
        <taxon>Myxococcales</taxon>
        <taxon>Cystobacterineae</taxon>
        <taxon>Archangiaceae</taxon>
        <taxon>Archangium</taxon>
    </lineage>
</organism>
<feature type="transmembrane region" description="Helical" evidence="1">
    <location>
        <begin position="51"/>
        <end position="70"/>
    </location>
</feature>
<dbReference type="PANTHER" id="PTHR34205:SF2">
    <property type="entry name" value="DUF962 DOMAIN-CONTAINING PROTEIN"/>
    <property type="match status" value="1"/>
</dbReference>
<name>A0A2W5SXR7_9BACT</name>
<evidence type="ECO:0000256" key="1">
    <source>
        <dbReference type="SAM" id="Phobius"/>
    </source>
</evidence>
<protein>
    <submittedName>
        <fullName evidence="2">DUF962 domain-containing protein</fullName>
    </submittedName>
</protein>
<evidence type="ECO:0000313" key="3">
    <source>
        <dbReference type="Proteomes" id="UP000249061"/>
    </source>
</evidence>
<keyword evidence="1" id="KW-0472">Membrane</keyword>
<proteinExistence type="predicted"/>
<dbReference type="InterPro" id="IPR009305">
    <property type="entry name" value="Mpo1-like"/>
</dbReference>
<dbReference type="AlphaFoldDB" id="A0A2W5SXR7"/>
<evidence type="ECO:0000313" key="2">
    <source>
        <dbReference type="EMBL" id="PZR07582.1"/>
    </source>
</evidence>
<comment type="caution">
    <text evidence="2">The sequence shown here is derived from an EMBL/GenBank/DDBJ whole genome shotgun (WGS) entry which is preliminary data.</text>
</comment>
<dbReference type="EMBL" id="QFQP01000030">
    <property type="protein sequence ID" value="PZR07582.1"/>
    <property type="molecule type" value="Genomic_DNA"/>
</dbReference>